<reference evidence="1" key="1">
    <citation type="submission" date="2024-06" db="EMBL/GenBank/DDBJ databases">
        <title>North American crayfish harbour diverse members of the Nudiviridae.</title>
        <authorList>
            <person name="Stratton C."/>
            <person name="Bojko J."/>
        </authorList>
    </citation>
    <scope>NUCLEOTIDE SEQUENCE</scope>
    <source>
        <strain evidence="1">142H</strain>
    </source>
</reference>
<name>A0AAU8GCU6_9VIRU</name>
<dbReference type="EMBL" id="PP955094">
    <property type="protein sequence ID" value="XCH39257.1"/>
    <property type="molecule type" value="Genomic_DNA"/>
</dbReference>
<accession>A0AAU8GCU6</accession>
<sequence length="413" mass="47647">MASKRSFDDISNEEIRVMIDPETEQTIKKANLEFIKNEIQEKNFITASEFLNNTKLNLVQSNSNTISILLNISIDELIDFTSAENMTKILTKNCKTKDRFYEYNDNIYQFFYGLLFSIYRDKCDNDEILILIEKFLALLLVHKSNAHKYLNELKKMLDIQTQKNIPDKNVVSTKMKRLALMLLNPEDTTIEDVKDPIIEYVGCNHKKFFEKEIVPFLHLGAIFKQVIPPSLMTFKLLSTGSVKTKGDSIDTLKVIPTIPIIVPVTIKKHDTFNFLELYPNVSAQIISYIKQTIRFHDNTGTNISLNMFNSVNIGILKEQSIIYPNKTNNDDDDSTSMVFDIFTHNSLYQCNENTYIVIDNFNLIYDDINNDAVNKVKIKAYPKILISRTINSTNISMINFISDSKIAKLRHID</sequence>
<gene>
    <name evidence="1" type="ORF">FpNV_012</name>
</gene>
<proteinExistence type="predicted"/>
<organism evidence="1">
    <name type="scientific">Faxonius propinquus nudivirus</name>
    <dbReference type="NCBI Taxonomy" id="3139431"/>
    <lineage>
        <taxon>Viruses</taxon>
        <taxon>Viruses incertae sedis</taxon>
        <taxon>Naldaviricetes</taxon>
        <taxon>Lefavirales</taxon>
        <taxon>Nudiviridae</taxon>
    </lineage>
</organism>
<protein>
    <submittedName>
        <fullName evidence="1">Uncharacterized protein</fullName>
    </submittedName>
</protein>
<evidence type="ECO:0000313" key="1">
    <source>
        <dbReference type="EMBL" id="XCH39257.1"/>
    </source>
</evidence>